<gene>
    <name evidence="2" type="ORF">KCX74_09870</name>
</gene>
<keyword evidence="1" id="KW-0472">Membrane</keyword>
<reference evidence="2" key="1">
    <citation type="submission" date="2021-04" db="EMBL/GenBank/DDBJ databases">
        <title>Isolation and polyphasic classification of algal microorganism.</title>
        <authorList>
            <person name="Wang S."/>
        </authorList>
    </citation>
    <scope>NUCLEOTIDE SEQUENCE</scope>
    <source>
        <strain evidence="2">720a</strain>
    </source>
</reference>
<proteinExistence type="predicted"/>
<dbReference type="AlphaFoldDB" id="A0A941DV81"/>
<evidence type="ECO:0000313" key="2">
    <source>
        <dbReference type="EMBL" id="MBR7796341.1"/>
    </source>
</evidence>
<name>A0A941DV81_9BACI</name>
<organism evidence="2 3">
    <name type="scientific">Virgibacillus salarius</name>
    <dbReference type="NCBI Taxonomy" id="447199"/>
    <lineage>
        <taxon>Bacteria</taxon>
        <taxon>Bacillati</taxon>
        <taxon>Bacillota</taxon>
        <taxon>Bacilli</taxon>
        <taxon>Bacillales</taxon>
        <taxon>Bacillaceae</taxon>
        <taxon>Virgibacillus</taxon>
    </lineage>
</organism>
<protein>
    <submittedName>
        <fullName evidence="2">Uncharacterized protein</fullName>
    </submittedName>
</protein>
<keyword evidence="3" id="KW-1185">Reference proteome</keyword>
<evidence type="ECO:0000256" key="1">
    <source>
        <dbReference type="SAM" id="Phobius"/>
    </source>
</evidence>
<keyword evidence="1" id="KW-0812">Transmembrane</keyword>
<keyword evidence="1" id="KW-1133">Transmembrane helix</keyword>
<evidence type="ECO:0000313" key="3">
    <source>
        <dbReference type="Proteomes" id="UP000675284"/>
    </source>
</evidence>
<sequence length="139" mass="15725">MKLRSVLVMAILSIMLFATGYITALFTNSQTSREIWLTDHDETVIITNIADQSFVDNIMMIYLGKKQLTANINELGKPDMSIRVVSPREHTSLIDSKLWFVKDGAIISERAGESSSQVIYYSIDEASKNFIVEQFKAKK</sequence>
<accession>A0A941DV81</accession>
<dbReference type="RefSeq" id="WP_166530355.1">
    <property type="nucleotide sequence ID" value="NZ_JAGSOT010000025.1"/>
</dbReference>
<comment type="caution">
    <text evidence="2">The sequence shown here is derived from an EMBL/GenBank/DDBJ whole genome shotgun (WGS) entry which is preliminary data.</text>
</comment>
<feature type="transmembrane region" description="Helical" evidence="1">
    <location>
        <begin position="6"/>
        <end position="26"/>
    </location>
</feature>
<dbReference type="EMBL" id="JAGSOT010000025">
    <property type="protein sequence ID" value="MBR7796341.1"/>
    <property type="molecule type" value="Genomic_DNA"/>
</dbReference>
<dbReference type="Proteomes" id="UP000675284">
    <property type="component" value="Unassembled WGS sequence"/>
</dbReference>